<keyword evidence="3" id="KW-0863">Zinc-finger</keyword>
<dbReference type="PANTHER" id="PTHR22975">
    <property type="entry name" value="UBIQUITIN SPECIFIC PROTEINASE"/>
    <property type="match status" value="1"/>
</dbReference>
<name>Q9S9J3_ARATH</name>
<dbReference type="GO" id="GO:0004843">
    <property type="term" value="F:cysteine-type deubiquitinase activity"/>
    <property type="evidence" value="ECO:0007669"/>
    <property type="project" value="InterPro"/>
</dbReference>
<dbReference type="InterPro" id="IPR038765">
    <property type="entry name" value="Papain-like_cys_pep_sf"/>
</dbReference>
<dbReference type="AlphaFoldDB" id="Q9S9J3"/>
<dbReference type="Pfam" id="PF04780">
    <property type="entry name" value="DUF629"/>
    <property type="match status" value="1"/>
</dbReference>
<dbReference type="PROSITE" id="PS50157">
    <property type="entry name" value="ZINC_FINGER_C2H2_2"/>
    <property type="match status" value="1"/>
</dbReference>
<dbReference type="InterPro" id="IPR001394">
    <property type="entry name" value="Peptidase_C19_UCH"/>
</dbReference>
<protein>
    <submittedName>
        <fullName evidence="6">T23K8.4 protein</fullName>
    </submittedName>
</protein>
<dbReference type="InterPro" id="IPR006866">
    <property type="entry name" value="DUF627_N"/>
</dbReference>
<dbReference type="EMBL" id="AC007230">
    <property type="protein sequence ID" value="AAD26869.1"/>
    <property type="molecule type" value="Genomic_DNA"/>
</dbReference>
<evidence type="ECO:0000256" key="3">
    <source>
        <dbReference type="PROSITE-ProRule" id="PRU00042"/>
    </source>
</evidence>
<dbReference type="SUPFAM" id="SSF54001">
    <property type="entry name" value="Cysteine proteinases"/>
    <property type="match status" value="1"/>
</dbReference>
<keyword evidence="3" id="KW-0479">Metal-binding</keyword>
<evidence type="ECO:0000256" key="2">
    <source>
        <dbReference type="ARBA" id="ARBA00022801"/>
    </source>
</evidence>
<feature type="domain" description="C2H2-type" evidence="5">
    <location>
        <begin position="230"/>
        <end position="258"/>
    </location>
</feature>
<dbReference type="ExpressionAtlas" id="Q9S9J3">
    <property type="expression patterns" value="baseline and differential"/>
</dbReference>
<accession>Q9S9J3</accession>
<evidence type="ECO:0000259" key="5">
    <source>
        <dbReference type="PROSITE" id="PS50157"/>
    </source>
</evidence>
<dbReference type="InterPro" id="IPR013087">
    <property type="entry name" value="Znf_C2H2_type"/>
</dbReference>
<evidence type="ECO:0000256" key="4">
    <source>
        <dbReference type="SAM" id="MobiDB-lite"/>
    </source>
</evidence>
<sequence>MKPPSLEDCRLDESYFAGGDHIKAMVIIEDSIFKQGKGNDLLGLLHFQQGSIFRAQARRTENSDVKFTFLLGSVECFAESEGFSSFTALSLFEMGQHLGSSMYYKKSVEKAKEYLSVLAELDEYGPKEVKSQKDVERIIEDAESRIAGGKSLVASPIVRSEPKAKESKKNPDSKLRSFWRGLDDEFKRNFLKMEITKLISFVEAMYGKEGRDALDQVLTFARENRKWRFWMCRTCSKKFSSPEECKNHLGQEHAAEFKPSSTKDMPQTVTKVWGHKISVGGWDPVDAAAAVEMIKNRLQDVKAFAYENGWSKDWPLAIDEERSKLLKEIKLLLVSFWELKILSCSIRDWMMQFPVKHLAQFEVSEHTLTTECRLVETPQSICFLEFRELNQILHFLRAIKGERDDGKNLVCKAVDSFWDGTRVKEKIDFDSQFSFLLLDKRLLKCKLTRFDNEGTVNVFDPNDYYANAQVHGDDILSWLADYSLGDEIFRFPKPIRTHNIDIWVAVLRAVQFTCRTLRTKYEKKLRMICYDAALIDANNLCIREDERRRNIPEDQWTLYASLLCDKCEENIRRHAGDSLTTKLSLCAVQDVLGGASQPTFDFTDLVDCRNLINGHKHISDDIVLKSINLLKSVVTYKVPLVDSKILLVENSRISLLKDLVSLSVFDYRSYILQPVKLYLEEELEDAAPPELLSEKKQEKAKKSGSKKRNHKSTKVFDGLNSICTNEWSSCHIRELQRACLVILTRMSNSKAKEDSMELEDDTKGEKSLFEISSNTNNQEEATKACHLKDMQSMPREDLETVNGKAATRYNSALDMMLKSLCNIKVLKEDLVNNRKPFSENQVPCALRDFFSAFVSEKIKEEELYGHLLSNLLDSLEELHSLSSNAAEVLVAILEFCHCWKSPESESLVTRLFTLEEYERMSCRKCRRKPNYPEQSSYGIVMAADSIRDLECALGNIMFEDTLKVIRMNNEMICDVGTGGCGERNLVHHTISRCPPIFTIVLEWEKNETEIEIYETTNALHWEIDISRLYEGLEPNTNYRLVSMSENLGMQIGCVEEGEYICMAYEKNRWVSRRHEASAEEVVGNWKSVVKICGERKIRSEVLFYEAVQ</sequence>
<dbReference type="GO" id="GO:0016579">
    <property type="term" value="P:protein deubiquitination"/>
    <property type="evidence" value="ECO:0007669"/>
    <property type="project" value="InterPro"/>
</dbReference>
<reference key="3">
    <citation type="journal article" date="2000" name="Nature">
        <title>Sequence and analysis of chromosome 1 of the plant Arabidopsis thaliana.</title>
        <authorList>
            <person name="Theologis A."/>
            <person name="Ecker J.R."/>
            <person name="Palm C.J."/>
            <person name="Federspiel N.A."/>
            <person name="Kaul S."/>
            <person name="White O."/>
            <person name="Alonso J."/>
            <person name="Altafi H."/>
            <person name="Araujo R."/>
            <person name="Bowman C.L."/>
            <person name="Brooks S.Y."/>
            <person name="Buehler E."/>
            <person name="Chan A."/>
            <person name="Chao Q."/>
            <person name="Chen H."/>
            <person name="Cheuk R.F."/>
            <person name="Chin C.W."/>
            <person name="Chung M.K."/>
            <person name="Conn L."/>
            <person name="Conway A.B."/>
            <person name="Conway A.R."/>
            <person name="Creasy T.H."/>
            <person name="Dewar K."/>
            <person name="Dunn P."/>
            <person name="Etgu P."/>
            <person name="Feldblyum T.V."/>
            <person name="Feng J."/>
            <person name="Fong B."/>
            <person name="Fujii C.Y."/>
            <person name="Gill J.E."/>
            <person name="Goldsmith A.D."/>
            <person name="Haas B."/>
            <person name="Hansen N.F."/>
            <person name="Hughes B."/>
            <person name="Huizar L."/>
            <person name="Hunter J.L."/>
            <person name="Jenkins J."/>
            <person name="Johnson-Hopson C."/>
            <person name="Khan S."/>
            <person name="Khaykin E."/>
            <person name="Kim C.J."/>
            <person name="Koo H.L."/>
            <person name="Kremenetskaia I."/>
            <person name="Kurtz D.B."/>
            <person name="Kwan A."/>
            <person name="Lam B."/>
            <person name="Langin-Hooper S."/>
            <person name="Lee A."/>
            <person name="Lee J.M."/>
            <person name="Lenz C.A."/>
            <person name="Li J.H."/>
            <person name="Li Y."/>
            <person name="Lin X."/>
            <person name="Liu S.X."/>
            <person name="Liu Z.A."/>
            <person name="Luros J.S."/>
            <person name="Maiti R."/>
            <person name="Marziali A."/>
            <person name="Militscher J."/>
            <person name="Miranda M."/>
            <person name="Nguyen M."/>
            <person name="Nierman W.C."/>
            <person name="Osborne B.I."/>
            <person name="Pai G."/>
            <person name="Peterson J."/>
            <person name="Pham P.K."/>
            <person name="Rizzo M."/>
            <person name="Rooney T."/>
            <person name="Rowley D."/>
            <person name="Sakano H."/>
            <person name="Salzberg S.L."/>
            <person name="Schwartz J.R."/>
            <person name="Shinn P."/>
            <person name="Southwick A.M."/>
            <person name="Sun H."/>
            <person name="Tallon L.J."/>
            <person name="Tambunga G."/>
            <person name="Toriumi M.J."/>
            <person name="Town C.D."/>
            <person name="Utterback T."/>
            <person name="Van Aken S."/>
            <person name="Vaysberg M."/>
            <person name="Vysotskaia V.S."/>
            <person name="Walker M."/>
            <person name="Wu D."/>
            <person name="Yu G."/>
            <person name="Fraser C.M."/>
            <person name="Venter J.C."/>
            <person name="Davis R.W."/>
        </authorList>
    </citation>
    <scope>NUCLEOTIDE SEQUENCE [LARGE SCALE GENOMIC DNA]</scope>
    <source>
        <strain>cv. Columbia</strain>
    </source>
</reference>
<reference evidence="6" key="1">
    <citation type="submission" date="1999-04" db="EMBL/GenBank/DDBJ databases">
        <title>Arabidopsis thaliana chromosome 1 BAC T23K8 sequence.</title>
        <authorList>
            <person name="Vysotskaia V.S."/>
            <person name="Schwartz J.R."/>
            <person name="Yu G."/>
            <person name="Toriumi M."/>
            <person name="Lenz C."/>
            <person name="Liu S."/>
            <person name="Li J."/>
            <person name="Kremenetskaia I."/>
            <person name="Ngan I."/>
            <person name="Luros J."/>
            <person name="Gonzalez A."/>
            <person name="Altafi H."/>
            <person name="Araujo R."/>
            <person name="Chao Q."/>
            <person name="Conn L."/>
            <person name="Conway A.B."/>
            <person name="Dunn P."/>
            <person name="Hansen N."/>
            <person name="Huizar L."/>
            <person name="Kim C."/>
            <person name="Palm C.J."/>
            <person name="Rowley D."/>
            <person name="Shinn P."/>
            <person name="Walker M."/>
            <person name="Davis R.W."/>
            <person name="Ecker J.R."/>
            <person name="Federspiel N.A."/>
            <person name="Theologis A."/>
        </authorList>
    </citation>
    <scope>NUCLEOTIDE SEQUENCE</scope>
</reference>
<dbReference type="InterPro" id="IPR006865">
    <property type="entry name" value="DUF629"/>
</dbReference>
<feature type="region of interest" description="Disordered" evidence="4">
    <location>
        <begin position="689"/>
        <end position="711"/>
    </location>
</feature>
<dbReference type="PhylomeDB" id="Q9S9J3"/>
<dbReference type="GO" id="GO:0008270">
    <property type="term" value="F:zinc ion binding"/>
    <property type="evidence" value="ECO:0007669"/>
    <property type="project" value="UniProtKB-KW"/>
</dbReference>
<dbReference type="InterPro" id="IPR052398">
    <property type="entry name" value="Ubiquitin_hydrolase_53/54"/>
</dbReference>
<keyword evidence="1" id="KW-0833">Ubl conjugation pathway</keyword>
<feature type="compositionally biased region" description="Basic and acidic residues" evidence="4">
    <location>
        <begin position="692"/>
        <end position="701"/>
    </location>
</feature>
<evidence type="ECO:0000313" key="6">
    <source>
        <dbReference type="EMBL" id="AAD26869.1"/>
    </source>
</evidence>
<feature type="compositionally biased region" description="Basic residues" evidence="4">
    <location>
        <begin position="702"/>
        <end position="711"/>
    </location>
</feature>
<keyword evidence="3" id="KW-0862">Zinc</keyword>
<keyword evidence="2" id="KW-0378">Hydrolase</keyword>
<dbReference type="PIR" id="B96675">
    <property type="entry name" value="B96675"/>
</dbReference>
<evidence type="ECO:0000256" key="1">
    <source>
        <dbReference type="ARBA" id="ARBA00022786"/>
    </source>
</evidence>
<proteinExistence type="predicted"/>
<dbReference type="PROSITE" id="PS00028">
    <property type="entry name" value="ZINC_FINGER_C2H2_1"/>
    <property type="match status" value="1"/>
</dbReference>
<reference evidence="6" key="2">
    <citation type="submission" date="1999-05" db="EMBL/GenBank/DDBJ databases">
        <authorList>
            <person name="Theologis"/>
        </authorList>
    </citation>
    <scope>NUCLEOTIDE SEQUENCE</scope>
</reference>
<gene>
    <name evidence="6" type="primary">T23K8.4</name>
</gene>
<dbReference type="Pfam" id="PF00443">
    <property type="entry name" value="UCH"/>
    <property type="match status" value="1"/>
</dbReference>
<dbReference type="PANTHER" id="PTHR22975:SF20">
    <property type="entry name" value="UBIQUITIN CARBOXYL-TERMINAL HYDROLASE-RELATED PROTEIN-RELATED"/>
    <property type="match status" value="1"/>
</dbReference>
<organism evidence="6">
    <name type="scientific">Arabidopsis thaliana</name>
    <name type="common">Mouse-ear cress</name>
    <dbReference type="NCBI Taxonomy" id="3702"/>
    <lineage>
        <taxon>Eukaryota</taxon>
        <taxon>Viridiplantae</taxon>
        <taxon>Streptophyta</taxon>
        <taxon>Embryophyta</taxon>
        <taxon>Tracheophyta</taxon>
        <taxon>Spermatophyta</taxon>
        <taxon>Magnoliopsida</taxon>
        <taxon>eudicotyledons</taxon>
        <taxon>Gunneridae</taxon>
        <taxon>Pentapetalae</taxon>
        <taxon>rosids</taxon>
        <taxon>malvids</taxon>
        <taxon>Brassicales</taxon>
        <taxon>Brassicaceae</taxon>
        <taxon>Camelineae</taxon>
        <taxon>Arabidopsis</taxon>
    </lineage>
</organism>
<dbReference type="Pfam" id="PF04781">
    <property type="entry name" value="DUF627"/>
    <property type="match status" value="1"/>
</dbReference>
<dbReference type="Gene3D" id="3.90.70.10">
    <property type="entry name" value="Cysteine proteinases"/>
    <property type="match status" value="1"/>
</dbReference>